<protein>
    <submittedName>
        <fullName evidence="2">Uncharacterized protein</fullName>
    </submittedName>
</protein>
<evidence type="ECO:0000313" key="3">
    <source>
        <dbReference type="Proteomes" id="UP000007322"/>
    </source>
</evidence>
<dbReference type="Proteomes" id="UP000007322">
    <property type="component" value="Chromosome 4"/>
</dbReference>
<dbReference type="KEGG" id="mtm:MYCTH_2306154"/>
<dbReference type="InParanoid" id="G2QH07"/>
<organism evidence="2 3">
    <name type="scientific">Thermothelomyces thermophilus (strain ATCC 42464 / BCRC 31852 / DSM 1799)</name>
    <name type="common">Sporotrichum thermophile</name>
    <dbReference type="NCBI Taxonomy" id="573729"/>
    <lineage>
        <taxon>Eukaryota</taxon>
        <taxon>Fungi</taxon>
        <taxon>Dikarya</taxon>
        <taxon>Ascomycota</taxon>
        <taxon>Pezizomycotina</taxon>
        <taxon>Sordariomycetes</taxon>
        <taxon>Sordariomycetidae</taxon>
        <taxon>Sordariales</taxon>
        <taxon>Chaetomiaceae</taxon>
        <taxon>Thermothelomyces</taxon>
    </lineage>
</organism>
<sequence length="75" mass="8216">MEELTYNTIRLGGMSSRQSHKSPHPSGESKRPQTGDQFPKPRAKLGGRGTQPVVALNLPVAEDLGRAFFCVVSFF</sequence>
<reference evidence="2 3" key="1">
    <citation type="journal article" date="2011" name="Nat. Biotechnol.">
        <title>Comparative genomic analysis of the thermophilic biomass-degrading fungi Myceliophthora thermophila and Thielavia terrestris.</title>
        <authorList>
            <person name="Berka R.M."/>
            <person name="Grigoriev I.V."/>
            <person name="Otillar R."/>
            <person name="Salamov A."/>
            <person name="Grimwood J."/>
            <person name="Reid I."/>
            <person name="Ishmael N."/>
            <person name="John T."/>
            <person name="Darmond C."/>
            <person name="Moisan M.-C."/>
            <person name="Henrissat B."/>
            <person name="Coutinho P.M."/>
            <person name="Lombard V."/>
            <person name="Natvig D.O."/>
            <person name="Lindquist E."/>
            <person name="Schmutz J."/>
            <person name="Lucas S."/>
            <person name="Harris P."/>
            <person name="Powlowski J."/>
            <person name="Bellemare A."/>
            <person name="Taylor D."/>
            <person name="Butler G."/>
            <person name="de Vries R.P."/>
            <person name="Allijn I.E."/>
            <person name="van den Brink J."/>
            <person name="Ushinsky S."/>
            <person name="Storms R."/>
            <person name="Powell A.J."/>
            <person name="Paulsen I.T."/>
            <person name="Elbourne L.D.H."/>
            <person name="Baker S.E."/>
            <person name="Magnuson J."/>
            <person name="LaBoissiere S."/>
            <person name="Clutterbuck A.J."/>
            <person name="Martinez D."/>
            <person name="Wogulis M."/>
            <person name="de Leon A.L."/>
            <person name="Rey M.W."/>
            <person name="Tsang A."/>
        </authorList>
    </citation>
    <scope>NUCLEOTIDE SEQUENCE [LARGE SCALE GENOMIC DNA]</scope>
    <source>
        <strain evidence="3">ATCC 42464 / BCRC 31852 / DSM 1799</strain>
    </source>
</reference>
<evidence type="ECO:0000313" key="2">
    <source>
        <dbReference type="EMBL" id="AEO58667.1"/>
    </source>
</evidence>
<gene>
    <name evidence="2" type="ORF">MYCTH_2306154</name>
</gene>
<evidence type="ECO:0000256" key="1">
    <source>
        <dbReference type="SAM" id="MobiDB-lite"/>
    </source>
</evidence>
<dbReference type="VEuPathDB" id="FungiDB:MYCTH_2306154"/>
<accession>G2QH07</accession>
<proteinExistence type="predicted"/>
<dbReference type="EMBL" id="CP003005">
    <property type="protein sequence ID" value="AEO58667.1"/>
    <property type="molecule type" value="Genomic_DNA"/>
</dbReference>
<feature type="region of interest" description="Disordered" evidence="1">
    <location>
        <begin position="1"/>
        <end position="49"/>
    </location>
</feature>
<dbReference type="HOGENOM" id="CLU_2672846_0_0_1"/>
<dbReference type="GeneID" id="11510262"/>
<keyword evidence="3" id="KW-1185">Reference proteome</keyword>
<dbReference type="RefSeq" id="XP_003663912.1">
    <property type="nucleotide sequence ID" value="XM_003663864.1"/>
</dbReference>
<name>G2QH07_THET4</name>
<dbReference type="AlphaFoldDB" id="G2QH07"/>